<dbReference type="Pfam" id="PF07374">
    <property type="entry name" value="DUF1492"/>
    <property type="match status" value="1"/>
</dbReference>
<dbReference type="AlphaFoldDB" id="A0A1R0X9E4"/>
<organism evidence="1 2">
    <name type="scientific">Paenibacillus odorifer</name>
    <dbReference type="NCBI Taxonomy" id="189426"/>
    <lineage>
        <taxon>Bacteria</taxon>
        <taxon>Bacillati</taxon>
        <taxon>Bacillota</taxon>
        <taxon>Bacilli</taxon>
        <taxon>Bacillales</taxon>
        <taxon>Paenibacillaceae</taxon>
        <taxon>Paenibacillus</taxon>
    </lineage>
</organism>
<dbReference type="InterPro" id="IPR010861">
    <property type="entry name" value="DUF1492"/>
</dbReference>
<gene>
    <name evidence="1" type="ORF">BJP51_19105</name>
</gene>
<accession>A0A1R0X9E4</accession>
<dbReference type="InterPro" id="IPR013324">
    <property type="entry name" value="RNA_pol_sigma_r3/r4-like"/>
</dbReference>
<proteinExistence type="predicted"/>
<dbReference type="SUPFAM" id="SSF88659">
    <property type="entry name" value="Sigma3 and sigma4 domains of RNA polymerase sigma factors"/>
    <property type="match status" value="1"/>
</dbReference>
<dbReference type="Proteomes" id="UP000187465">
    <property type="component" value="Unassembled WGS sequence"/>
</dbReference>
<dbReference type="Gene3D" id="1.10.10.60">
    <property type="entry name" value="Homeodomain-like"/>
    <property type="match status" value="1"/>
</dbReference>
<protein>
    <submittedName>
        <fullName evidence="1">RNA polymerase subunit sigma-24</fullName>
    </submittedName>
</protein>
<dbReference type="EMBL" id="MKQP01000022">
    <property type="protein sequence ID" value="OMD31420.1"/>
    <property type="molecule type" value="Genomic_DNA"/>
</dbReference>
<evidence type="ECO:0000313" key="1">
    <source>
        <dbReference type="EMBL" id="OMD31420.1"/>
    </source>
</evidence>
<reference evidence="1 2" key="1">
    <citation type="submission" date="2016-10" db="EMBL/GenBank/DDBJ databases">
        <title>Paenibacillus species isolates.</title>
        <authorList>
            <person name="Beno S.M."/>
        </authorList>
    </citation>
    <scope>NUCLEOTIDE SEQUENCE [LARGE SCALE GENOMIC DNA]</scope>
    <source>
        <strain evidence="1 2">FSL H7-0604</strain>
    </source>
</reference>
<evidence type="ECO:0000313" key="2">
    <source>
        <dbReference type="Proteomes" id="UP000187465"/>
    </source>
</evidence>
<sequence>MEMSTAEQRVIEQLQQYPQKRARIQALSTYSVGAGLTISRLDEDDQLQELHRRLRGLPSYMYLSEKEQRLETTAHAYLTRYPAGLKAQLEAIPTMGADVEDDKLLQELRRKIKKVIDARGCNVDDLAEVLERVAELQDLVSEVNWIDNVLDLLEKYKPGYPRLLRMIYFENMTNQEIVDKMNVSKTTLHRLRKKAEIEYIALAK</sequence>
<comment type="caution">
    <text evidence="1">The sequence shown here is derived from an EMBL/GenBank/DDBJ whole genome shotgun (WGS) entry which is preliminary data.</text>
</comment>
<name>A0A1R0X9E4_9BACL</name>